<keyword evidence="3" id="KW-0547">Nucleotide-binding</keyword>
<dbReference type="SMART" id="SM00382">
    <property type="entry name" value="AAA"/>
    <property type="match status" value="1"/>
</dbReference>
<dbReference type="Gene3D" id="3.40.50.300">
    <property type="entry name" value="P-loop containing nucleotide triphosphate hydrolases"/>
    <property type="match status" value="1"/>
</dbReference>
<dbReference type="InterPro" id="IPR027417">
    <property type="entry name" value="P-loop_NTPase"/>
</dbReference>
<evidence type="ECO:0000256" key="1">
    <source>
        <dbReference type="ARBA" id="ARBA00022448"/>
    </source>
</evidence>
<keyword evidence="2" id="KW-1003">Cell membrane</keyword>
<feature type="domain" description="ABC transporter" evidence="5">
    <location>
        <begin position="27"/>
        <end position="263"/>
    </location>
</feature>
<keyword evidence="2" id="KW-0472">Membrane</keyword>
<dbReference type="EMBL" id="CP053073">
    <property type="protein sequence ID" value="QJR13759.1"/>
    <property type="molecule type" value="Genomic_DNA"/>
</dbReference>
<name>A0A6M4H2J1_9PROT</name>
<dbReference type="CDD" id="cd03261">
    <property type="entry name" value="ABC_Org_Solvent_Resistant"/>
    <property type="match status" value="1"/>
</dbReference>
<dbReference type="GO" id="GO:0005524">
    <property type="term" value="F:ATP binding"/>
    <property type="evidence" value="ECO:0007669"/>
    <property type="project" value="UniProtKB-KW"/>
</dbReference>
<organism evidence="6 7">
    <name type="scientific">Usitatibacter palustris</name>
    <dbReference type="NCBI Taxonomy" id="2732487"/>
    <lineage>
        <taxon>Bacteria</taxon>
        <taxon>Pseudomonadati</taxon>
        <taxon>Pseudomonadota</taxon>
        <taxon>Betaproteobacteria</taxon>
        <taxon>Nitrosomonadales</taxon>
        <taxon>Usitatibacteraceae</taxon>
        <taxon>Usitatibacter</taxon>
    </lineage>
</organism>
<keyword evidence="6" id="KW-0378">Hydrolase</keyword>
<proteinExistence type="predicted"/>
<accession>A0A6M4H2J1</accession>
<dbReference type="PANTHER" id="PTHR43023:SF6">
    <property type="entry name" value="INTERMEMBRANE PHOSPHOLIPID TRANSPORT SYSTEM ATP-BINDING PROTEIN MLAF"/>
    <property type="match status" value="1"/>
</dbReference>
<evidence type="ECO:0000259" key="5">
    <source>
        <dbReference type="PROSITE" id="PS50893"/>
    </source>
</evidence>
<dbReference type="InterPro" id="IPR003439">
    <property type="entry name" value="ABC_transporter-like_ATP-bd"/>
</dbReference>
<dbReference type="FunCoup" id="A0A6M4H2J1">
    <property type="interactions" value="330"/>
</dbReference>
<keyword evidence="1" id="KW-0813">Transport</keyword>
<dbReference type="PROSITE" id="PS00211">
    <property type="entry name" value="ABC_TRANSPORTER_1"/>
    <property type="match status" value="1"/>
</dbReference>
<evidence type="ECO:0000313" key="7">
    <source>
        <dbReference type="Proteomes" id="UP000503096"/>
    </source>
</evidence>
<evidence type="ECO:0000256" key="2">
    <source>
        <dbReference type="ARBA" id="ARBA00022475"/>
    </source>
</evidence>
<dbReference type="InterPro" id="IPR017871">
    <property type="entry name" value="ABC_transporter-like_CS"/>
</dbReference>
<evidence type="ECO:0000313" key="6">
    <source>
        <dbReference type="EMBL" id="QJR13759.1"/>
    </source>
</evidence>
<dbReference type="InParanoid" id="A0A6M4H2J1"/>
<dbReference type="InterPro" id="IPR003593">
    <property type="entry name" value="AAA+_ATPase"/>
</dbReference>
<sequence>MRGYYPPRPARRECHNGVAMEQHDPLIEIRDLHFAYGKRKVLNGLTLDIPRGKVSAILGISGSGKTTLLQLIGGSLRPSRGSVKVCGEIVHELDTEALYALRRNVGMMFQKGGLFSDLTVFENIAFPIREHTSLPEPVIRDLALMKLHAVGLRGAYKLKPTELSGGMARRVALARATALDPQLIIYDEPFAGLDPITLHVVRHLIRTLNDALGATSVVVTYDVHEAKRLADYIFVIGDGVIVGEGPTEQMLESKHPFVHQFLHAEPDGPVPYHWPARPIAEELAIRP</sequence>
<dbReference type="Proteomes" id="UP000503096">
    <property type="component" value="Chromosome"/>
</dbReference>
<dbReference type="EC" id="3.6.3.-" evidence="6"/>
<dbReference type="PROSITE" id="PS50893">
    <property type="entry name" value="ABC_TRANSPORTER_2"/>
    <property type="match status" value="1"/>
</dbReference>
<keyword evidence="7" id="KW-1185">Reference proteome</keyword>
<dbReference type="GO" id="GO:0016887">
    <property type="term" value="F:ATP hydrolysis activity"/>
    <property type="evidence" value="ECO:0007669"/>
    <property type="project" value="InterPro"/>
</dbReference>
<dbReference type="KEGG" id="upl:DSM104440_00549"/>
<dbReference type="SUPFAM" id="SSF52540">
    <property type="entry name" value="P-loop containing nucleoside triphosphate hydrolases"/>
    <property type="match status" value="1"/>
</dbReference>
<gene>
    <name evidence="6" type="primary">mlaF_1</name>
    <name evidence="6" type="ORF">DSM104440_00549</name>
</gene>
<protein>
    <submittedName>
        <fullName evidence="6">Intermembrane phospholipid transport system ATP-binding protein MlaF</fullName>
        <ecNumber evidence="6">3.6.3.-</ecNumber>
    </submittedName>
</protein>
<evidence type="ECO:0000256" key="4">
    <source>
        <dbReference type="ARBA" id="ARBA00022840"/>
    </source>
</evidence>
<dbReference type="Pfam" id="PF00005">
    <property type="entry name" value="ABC_tran"/>
    <property type="match status" value="1"/>
</dbReference>
<dbReference type="AlphaFoldDB" id="A0A6M4H2J1"/>
<evidence type="ECO:0000256" key="3">
    <source>
        <dbReference type="ARBA" id="ARBA00022741"/>
    </source>
</evidence>
<keyword evidence="4 6" id="KW-0067">ATP-binding</keyword>
<reference evidence="6 7" key="1">
    <citation type="submission" date="2020-04" db="EMBL/GenBank/DDBJ databases">
        <title>Usitatibacter rugosus gen. nov., sp. nov. and Usitatibacter palustris sp. nov., novel members of Usitatibacteraceae fam. nov. within the order Nitrosomonadales isolated from soil.</title>
        <authorList>
            <person name="Huber K.J."/>
            <person name="Neumann-Schaal M."/>
            <person name="Geppert A."/>
            <person name="Luckner M."/>
            <person name="Wanner G."/>
            <person name="Overmann J."/>
        </authorList>
    </citation>
    <scope>NUCLEOTIDE SEQUENCE [LARGE SCALE GENOMIC DNA]</scope>
    <source>
        <strain evidence="6 7">Swamp67</strain>
    </source>
</reference>
<dbReference type="PANTHER" id="PTHR43023">
    <property type="entry name" value="PROTEIN TRIGALACTOSYLDIACYLGLYCEROL 3, CHLOROPLASTIC"/>
    <property type="match status" value="1"/>
</dbReference>